<dbReference type="SMART" id="SM00315">
    <property type="entry name" value="RGS"/>
    <property type="match status" value="1"/>
</dbReference>
<dbReference type="Proteomes" id="UP001497623">
    <property type="component" value="Unassembled WGS sequence"/>
</dbReference>
<feature type="domain" description="RGS" evidence="1">
    <location>
        <begin position="13"/>
        <end position="129"/>
    </location>
</feature>
<proteinExistence type="predicted"/>
<dbReference type="AlphaFoldDB" id="A0AAV2RU64"/>
<keyword evidence="3" id="KW-1185">Reference proteome</keyword>
<name>A0AAV2RU64_MEGNR</name>
<dbReference type="EMBL" id="CAXKWB010030145">
    <property type="protein sequence ID" value="CAL4137208.1"/>
    <property type="molecule type" value="Genomic_DNA"/>
</dbReference>
<accession>A0AAV2RU64</accession>
<evidence type="ECO:0000313" key="2">
    <source>
        <dbReference type="EMBL" id="CAL4137208.1"/>
    </source>
</evidence>
<dbReference type="PROSITE" id="PS50132">
    <property type="entry name" value="RGS"/>
    <property type="match status" value="1"/>
</dbReference>
<evidence type="ECO:0000259" key="1">
    <source>
        <dbReference type="PROSITE" id="PS50132"/>
    </source>
</evidence>
<comment type="caution">
    <text evidence="2">The sequence shown here is derived from an EMBL/GenBank/DDBJ whole genome shotgun (WGS) entry which is preliminary data.</text>
</comment>
<dbReference type="InterPro" id="IPR036305">
    <property type="entry name" value="RGS_sf"/>
</dbReference>
<protein>
    <recommendedName>
        <fullName evidence="1">RGS domain-containing protein</fullName>
    </recommendedName>
</protein>
<organism evidence="2 3">
    <name type="scientific">Meganyctiphanes norvegica</name>
    <name type="common">Northern krill</name>
    <name type="synonym">Thysanopoda norvegica</name>
    <dbReference type="NCBI Taxonomy" id="48144"/>
    <lineage>
        <taxon>Eukaryota</taxon>
        <taxon>Metazoa</taxon>
        <taxon>Ecdysozoa</taxon>
        <taxon>Arthropoda</taxon>
        <taxon>Crustacea</taxon>
        <taxon>Multicrustacea</taxon>
        <taxon>Malacostraca</taxon>
        <taxon>Eumalacostraca</taxon>
        <taxon>Eucarida</taxon>
        <taxon>Euphausiacea</taxon>
        <taxon>Euphausiidae</taxon>
        <taxon>Meganyctiphanes</taxon>
    </lineage>
</organism>
<dbReference type="Gene3D" id="1.10.167.10">
    <property type="entry name" value="Regulator of G-protein Signalling 4, domain 2"/>
    <property type="match status" value="1"/>
</dbReference>
<dbReference type="Pfam" id="PF00615">
    <property type="entry name" value="RGS"/>
    <property type="match status" value="1"/>
</dbReference>
<evidence type="ECO:0000313" key="3">
    <source>
        <dbReference type="Proteomes" id="UP001497623"/>
    </source>
</evidence>
<dbReference type="PANTHER" id="PTHR10845">
    <property type="entry name" value="REGULATOR OF G PROTEIN SIGNALING"/>
    <property type="match status" value="1"/>
</dbReference>
<dbReference type="PANTHER" id="PTHR10845:SF192">
    <property type="entry name" value="DOUBLE HIT, ISOFORM B"/>
    <property type="match status" value="1"/>
</dbReference>
<reference evidence="2 3" key="1">
    <citation type="submission" date="2024-05" db="EMBL/GenBank/DDBJ databases">
        <authorList>
            <person name="Wallberg A."/>
        </authorList>
    </citation>
    <scope>NUCLEOTIDE SEQUENCE [LARGE SCALE GENOMIC DNA]</scope>
</reference>
<dbReference type="InterPro" id="IPR044926">
    <property type="entry name" value="RGS_subdomain_2"/>
</dbReference>
<sequence>MVSKEQRQKWKSSVSGLLSDPFGLQAFKDFLDNRKGADKTLHCLDFYENYEAHKNLNDEDQLRSSANSIYEVYLDDLAEKEIQDVGGNQSREISKRLDSNELSKDELKHLFDGAQENVCQFISDGVFYKTFCKELNVGSSSFCSLH</sequence>
<gene>
    <name evidence="2" type="ORF">MNOR_LOCUS27958</name>
</gene>
<dbReference type="SUPFAM" id="SSF48097">
    <property type="entry name" value="Regulator of G-protein signaling, RGS"/>
    <property type="match status" value="1"/>
</dbReference>
<dbReference type="InterPro" id="IPR016137">
    <property type="entry name" value="RGS"/>
</dbReference>